<protein>
    <submittedName>
        <fullName evidence="4">MerR family transcriptional regulator</fullName>
    </submittedName>
</protein>
<dbReference type="Proteomes" id="UP000215224">
    <property type="component" value="Chromosome"/>
</dbReference>
<evidence type="ECO:0000256" key="2">
    <source>
        <dbReference type="SAM" id="Coils"/>
    </source>
</evidence>
<keyword evidence="1" id="KW-0238">DNA-binding</keyword>
<dbReference type="Pfam" id="PF13411">
    <property type="entry name" value="MerR_1"/>
    <property type="match status" value="1"/>
</dbReference>
<dbReference type="InterPro" id="IPR009061">
    <property type="entry name" value="DNA-bd_dom_put_sf"/>
</dbReference>
<accession>A0A223KMR7</accession>
<dbReference type="Gene3D" id="1.10.1660.10">
    <property type="match status" value="1"/>
</dbReference>
<dbReference type="PANTHER" id="PTHR30204:SF96">
    <property type="entry name" value="CHROMOSOME-ANCHORING PROTEIN RACA"/>
    <property type="match status" value="1"/>
</dbReference>
<evidence type="ECO:0000256" key="1">
    <source>
        <dbReference type="ARBA" id="ARBA00023125"/>
    </source>
</evidence>
<sequence length="258" mass="30366">MKENNSFSIGEFSKKTGISVRTLHYYDEIGLLRPVKHPTSGHRIYNCEDLFTLQKIVSLKFLGYSLEQISHYLHEPSFSIDFNEMLASHLQGLQKEKEQLDQSMKAIKRVMRLLEKEEELESSVLFSLIQTFHTEERQTDWMEQHNLTHITEKLDQKSEEDIFSLDQSFVQLTKEVKQLYGNPIEDPRVQEMVKLYVEASFSFLGEELIQKLAEADVEETDIQELENIAPSPFTEEEQQWLNQAMEYYIKQVEMESNE</sequence>
<dbReference type="EMBL" id="CP018866">
    <property type="protein sequence ID" value="AST90772.1"/>
    <property type="molecule type" value="Genomic_DNA"/>
</dbReference>
<dbReference type="InterPro" id="IPR047057">
    <property type="entry name" value="MerR_fam"/>
</dbReference>
<organism evidence="4 5">
    <name type="scientific">Sutcliffiella cohnii</name>
    <dbReference type="NCBI Taxonomy" id="33932"/>
    <lineage>
        <taxon>Bacteria</taxon>
        <taxon>Bacillati</taxon>
        <taxon>Bacillota</taxon>
        <taxon>Bacilli</taxon>
        <taxon>Bacillales</taxon>
        <taxon>Bacillaceae</taxon>
        <taxon>Sutcliffiella</taxon>
    </lineage>
</organism>
<evidence type="ECO:0000259" key="3">
    <source>
        <dbReference type="PROSITE" id="PS50937"/>
    </source>
</evidence>
<evidence type="ECO:0000313" key="5">
    <source>
        <dbReference type="Proteomes" id="UP000215224"/>
    </source>
</evidence>
<dbReference type="PROSITE" id="PS50937">
    <property type="entry name" value="HTH_MERR_2"/>
    <property type="match status" value="1"/>
</dbReference>
<dbReference type="SUPFAM" id="SSF46955">
    <property type="entry name" value="Putative DNA-binding domain"/>
    <property type="match status" value="1"/>
</dbReference>
<name>A0A223KMR7_9BACI</name>
<keyword evidence="5" id="KW-1185">Reference proteome</keyword>
<dbReference type="AlphaFoldDB" id="A0A223KMR7"/>
<reference evidence="4 5" key="1">
    <citation type="submission" date="2016-12" db="EMBL/GenBank/DDBJ databases">
        <title>The whole genome sequencing and assembly of Bacillus cohnii DSM 6307T strain.</title>
        <authorList>
            <person name="Lee Y.-J."/>
            <person name="Yi H."/>
            <person name="Bahn Y.-S."/>
            <person name="Kim J.F."/>
            <person name="Lee D.-W."/>
        </authorList>
    </citation>
    <scope>NUCLEOTIDE SEQUENCE [LARGE SCALE GENOMIC DNA]</scope>
    <source>
        <strain evidence="4 5">DSM 6307</strain>
    </source>
</reference>
<gene>
    <name evidence="4" type="ORF">BC6307_05480</name>
</gene>
<dbReference type="RefSeq" id="WP_066411981.1">
    <property type="nucleotide sequence ID" value="NZ_CP018866.1"/>
</dbReference>
<proteinExistence type="predicted"/>
<feature type="domain" description="HTH merR-type" evidence="3">
    <location>
        <begin position="6"/>
        <end position="75"/>
    </location>
</feature>
<dbReference type="CDD" id="cd01106">
    <property type="entry name" value="HTH_TipAL-Mta"/>
    <property type="match status" value="1"/>
</dbReference>
<dbReference type="STRING" id="1314751.GCA_001591425_00635"/>
<evidence type="ECO:0000313" key="4">
    <source>
        <dbReference type="EMBL" id="AST90772.1"/>
    </source>
</evidence>
<dbReference type="KEGG" id="bcoh:BC6307_05480"/>
<dbReference type="PRINTS" id="PR00040">
    <property type="entry name" value="HTHMERR"/>
</dbReference>
<dbReference type="InterPro" id="IPR000551">
    <property type="entry name" value="MerR-type_HTH_dom"/>
</dbReference>
<feature type="coiled-coil region" evidence="2">
    <location>
        <begin position="83"/>
        <end position="120"/>
    </location>
</feature>
<dbReference type="PANTHER" id="PTHR30204">
    <property type="entry name" value="REDOX-CYCLING DRUG-SENSING TRANSCRIPTIONAL ACTIVATOR SOXR"/>
    <property type="match status" value="1"/>
</dbReference>
<dbReference type="GO" id="GO:0003700">
    <property type="term" value="F:DNA-binding transcription factor activity"/>
    <property type="evidence" value="ECO:0007669"/>
    <property type="project" value="InterPro"/>
</dbReference>
<dbReference type="SMART" id="SM00422">
    <property type="entry name" value="HTH_MERR"/>
    <property type="match status" value="1"/>
</dbReference>
<dbReference type="GO" id="GO:0003677">
    <property type="term" value="F:DNA binding"/>
    <property type="evidence" value="ECO:0007669"/>
    <property type="project" value="UniProtKB-KW"/>
</dbReference>
<dbReference type="PROSITE" id="PS00552">
    <property type="entry name" value="HTH_MERR_1"/>
    <property type="match status" value="1"/>
</dbReference>
<keyword evidence="2" id="KW-0175">Coiled coil</keyword>